<sequence length="116" mass="12961">MNCGSGKCGYWPSGLGSQIPRPKPYRTIWEALGRATASHLPPLRTNQDLKREDTGIQSAMDYEDSHENISDAEPDSDHEDDAQKLLGTWLGELENLKLDRHVVWSCPRAALSISRT</sequence>
<organism evidence="2 3">
    <name type="scientific">Araneus ventricosus</name>
    <name type="common">Orbweaver spider</name>
    <name type="synonym">Epeira ventricosa</name>
    <dbReference type="NCBI Taxonomy" id="182803"/>
    <lineage>
        <taxon>Eukaryota</taxon>
        <taxon>Metazoa</taxon>
        <taxon>Ecdysozoa</taxon>
        <taxon>Arthropoda</taxon>
        <taxon>Chelicerata</taxon>
        <taxon>Arachnida</taxon>
        <taxon>Araneae</taxon>
        <taxon>Araneomorphae</taxon>
        <taxon>Entelegynae</taxon>
        <taxon>Araneoidea</taxon>
        <taxon>Araneidae</taxon>
        <taxon>Araneus</taxon>
    </lineage>
</organism>
<evidence type="ECO:0000313" key="3">
    <source>
        <dbReference type="Proteomes" id="UP000499080"/>
    </source>
</evidence>
<protein>
    <submittedName>
        <fullName evidence="2">Uncharacterized protein</fullName>
    </submittedName>
</protein>
<evidence type="ECO:0000313" key="2">
    <source>
        <dbReference type="EMBL" id="GBM57746.1"/>
    </source>
</evidence>
<feature type="region of interest" description="Disordered" evidence="1">
    <location>
        <begin position="48"/>
        <end position="80"/>
    </location>
</feature>
<evidence type="ECO:0000256" key="1">
    <source>
        <dbReference type="SAM" id="MobiDB-lite"/>
    </source>
</evidence>
<dbReference type="AlphaFoldDB" id="A0A4Y2GYF0"/>
<dbReference type="OrthoDB" id="6437137at2759"/>
<keyword evidence="3" id="KW-1185">Reference proteome</keyword>
<proteinExistence type="predicted"/>
<reference evidence="2 3" key="1">
    <citation type="journal article" date="2019" name="Sci. Rep.">
        <title>Orb-weaving spider Araneus ventricosus genome elucidates the spidroin gene catalogue.</title>
        <authorList>
            <person name="Kono N."/>
            <person name="Nakamura H."/>
            <person name="Ohtoshi R."/>
            <person name="Moran D.A.P."/>
            <person name="Shinohara A."/>
            <person name="Yoshida Y."/>
            <person name="Fujiwara M."/>
            <person name="Mori M."/>
            <person name="Tomita M."/>
            <person name="Arakawa K."/>
        </authorList>
    </citation>
    <scope>NUCLEOTIDE SEQUENCE [LARGE SCALE GENOMIC DNA]</scope>
</reference>
<accession>A0A4Y2GYF0</accession>
<dbReference type="Proteomes" id="UP000499080">
    <property type="component" value="Unassembled WGS sequence"/>
</dbReference>
<gene>
    <name evidence="2" type="ORF">AVEN_19482_1</name>
</gene>
<feature type="compositionally biased region" description="Acidic residues" evidence="1">
    <location>
        <begin position="70"/>
        <end position="80"/>
    </location>
</feature>
<comment type="caution">
    <text evidence="2">The sequence shown here is derived from an EMBL/GenBank/DDBJ whole genome shotgun (WGS) entry which is preliminary data.</text>
</comment>
<name>A0A4Y2GYF0_ARAVE</name>
<dbReference type="EMBL" id="BGPR01001604">
    <property type="protein sequence ID" value="GBM57746.1"/>
    <property type="molecule type" value="Genomic_DNA"/>
</dbReference>